<proteinExistence type="inferred from homology"/>
<organism evidence="9 10">
    <name type="scientific">Extremus antarcticus</name>
    <dbReference type="NCBI Taxonomy" id="702011"/>
    <lineage>
        <taxon>Eukaryota</taxon>
        <taxon>Fungi</taxon>
        <taxon>Dikarya</taxon>
        <taxon>Ascomycota</taxon>
        <taxon>Pezizomycotina</taxon>
        <taxon>Dothideomycetes</taxon>
        <taxon>Dothideomycetidae</taxon>
        <taxon>Mycosphaerellales</taxon>
        <taxon>Extremaceae</taxon>
        <taxon>Extremus</taxon>
    </lineage>
</organism>
<feature type="transmembrane region" description="Helical" evidence="7">
    <location>
        <begin position="378"/>
        <end position="400"/>
    </location>
</feature>
<comment type="similarity">
    <text evidence="2">Belongs to the major facilitator superfamily.</text>
</comment>
<dbReference type="GO" id="GO:0005886">
    <property type="term" value="C:plasma membrane"/>
    <property type="evidence" value="ECO:0007669"/>
    <property type="project" value="TreeGrafter"/>
</dbReference>
<feature type="transmembrane region" description="Helical" evidence="7">
    <location>
        <begin position="247"/>
        <end position="266"/>
    </location>
</feature>
<reference evidence="9" key="1">
    <citation type="submission" date="2023-04" db="EMBL/GenBank/DDBJ databases">
        <title>Black Yeasts Isolated from many extreme environments.</title>
        <authorList>
            <person name="Coleine C."/>
            <person name="Stajich J.E."/>
            <person name="Selbmann L."/>
        </authorList>
    </citation>
    <scope>NUCLEOTIDE SEQUENCE</scope>
    <source>
        <strain evidence="9">CCFEE 5312</strain>
    </source>
</reference>
<dbReference type="Proteomes" id="UP001271007">
    <property type="component" value="Unassembled WGS sequence"/>
</dbReference>
<name>A0AAJ0GGZ3_9PEZI</name>
<dbReference type="InterPro" id="IPR036259">
    <property type="entry name" value="MFS_trans_sf"/>
</dbReference>
<evidence type="ECO:0000313" key="10">
    <source>
        <dbReference type="Proteomes" id="UP001271007"/>
    </source>
</evidence>
<evidence type="ECO:0000256" key="1">
    <source>
        <dbReference type="ARBA" id="ARBA00004141"/>
    </source>
</evidence>
<feature type="transmembrane region" description="Helical" evidence="7">
    <location>
        <begin position="421"/>
        <end position="440"/>
    </location>
</feature>
<keyword evidence="4 7" id="KW-1133">Transmembrane helix</keyword>
<keyword evidence="3 7" id="KW-0812">Transmembrane</keyword>
<feature type="transmembrane region" description="Helical" evidence="7">
    <location>
        <begin position="183"/>
        <end position="205"/>
    </location>
</feature>
<dbReference type="PANTHER" id="PTHR23502:SF74">
    <property type="entry name" value="MAJOR FACILITATOR SUPERFAMILY (MFS) PROFILE DOMAIN-CONTAINING PROTEIN"/>
    <property type="match status" value="1"/>
</dbReference>
<feature type="transmembrane region" description="Helical" evidence="7">
    <location>
        <begin position="479"/>
        <end position="502"/>
    </location>
</feature>
<accession>A0AAJ0GGZ3</accession>
<dbReference type="PROSITE" id="PS50850">
    <property type="entry name" value="MFS"/>
    <property type="match status" value="1"/>
</dbReference>
<dbReference type="PANTHER" id="PTHR23502">
    <property type="entry name" value="MAJOR FACILITATOR SUPERFAMILY"/>
    <property type="match status" value="1"/>
</dbReference>
<evidence type="ECO:0000313" key="9">
    <source>
        <dbReference type="EMBL" id="KAK3057368.1"/>
    </source>
</evidence>
<dbReference type="GO" id="GO:0022857">
    <property type="term" value="F:transmembrane transporter activity"/>
    <property type="evidence" value="ECO:0007669"/>
    <property type="project" value="InterPro"/>
</dbReference>
<dbReference type="EMBL" id="JAWDJX010000003">
    <property type="protein sequence ID" value="KAK3057368.1"/>
    <property type="molecule type" value="Genomic_DNA"/>
</dbReference>
<dbReference type="InterPro" id="IPR020846">
    <property type="entry name" value="MFS_dom"/>
</dbReference>
<feature type="compositionally biased region" description="Basic and acidic residues" evidence="6">
    <location>
        <begin position="22"/>
        <end position="45"/>
    </location>
</feature>
<feature type="domain" description="Major facilitator superfamily (MFS) profile" evidence="8">
    <location>
        <begin position="90"/>
        <end position="538"/>
    </location>
</feature>
<feature type="compositionally biased region" description="Polar residues" evidence="6">
    <location>
        <begin position="9"/>
        <end position="21"/>
    </location>
</feature>
<protein>
    <recommendedName>
        <fullName evidence="8">Major facilitator superfamily (MFS) profile domain-containing protein</fullName>
    </recommendedName>
</protein>
<evidence type="ECO:0000256" key="7">
    <source>
        <dbReference type="SAM" id="Phobius"/>
    </source>
</evidence>
<dbReference type="InterPro" id="IPR011701">
    <property type="entry name" value="MFS"/>
</dbReference>
<dbReference type="Gene3D" id="1.20.1250.20">
    <property type="entry name" value="MFS general substrate transporter like domains"/>
    <property type="match status" value="1"/>
</dbReference>
<feature type="transmembrane region" description="Helical" evidence="7">
    <location>
        <begin position="157"/>
        <end position="177"/>
    </location>
</feature>
<feature type="transmembrane region" description="Helical" evidence="7">
    <location>
        <begin position="514"/>
        <end position="536"/>
    </location>
</feature>
<dbReference type="SUPFAM" id="SSF103473">
    <property type="entry name" value="MFS general substrate transporter"/>
    <property type="match status" value="1"/>
</dbReference>
<dbReference type="Pfam" id="PF07690">
    <property type="entry name" value="MFS_1"/>
    <property type="match status" value="1"/>
</dbReference>
<dbReference type="CDD" id="cd17323">
    <property type="entry name" value="MFS_Tpo1_MDR_like"/>
    <property type="match status" value="1"/>
</dbReference>
<feature type="transmembrane region" description="Helical" evidence="7">
    <location>
        <begin position="317"/>
        <end position="337"/>
    </location>
</feature>
<dbReference type="FunFam" id="1.20.1250.20:FF:000082">
    <property type="entry name" value="MFS multidrug transporter, putative"/>
    <property type="match status" value="1"/>
</dbReference>
<evidence type="ECO:0000256" key="2">
    <source>
        <dbReference type="ARBA" id="ARBA00008335"/>
    </source>
</evidence>
<evidence type="ECO:0000256" key="6">
    <source>
        <dbReference type="SAM" id="MobiDB-lite"/>
    </source>
</evidence>
<comment type="subcellular location">
    <subcellularLocation>
        <location evidence="1">Membrane</location>
        <topology evidence="1">Multi-pass membrane protein</topology>
    </subcellularLocation>
</comment>
<evidence type="ECO:0000256" key="5">
    <source>
        <dbReference type="ARBA" id="ARBA00023136"/>
    </source>
</evidence>
<feature type="transmembrane region" description="Helical" evidence="7">
    <location>
        <begin position="89"/>
        <end position="108"/>
    </location>
</feature>
<feature type="transmembrane region" description="Helical" evidence="7">
    <location>
        <begin position="446"/>
        <end position="472"/>
    </location>
</feature>
<keyword evidence="5 7" id="KW-0472">Membrane</keyword>
<feature type="region of interest" description="Disordered" evidence="6">
    <location>
        <begin position="1"/>
        <end position="67"/>
    </location>
</feature>
<evidence type="ECO:0000256" key="3">
    <source>
        <dbReference type="ARBA" id="ARBA00022692"/>
    </source>
</evidence>
<evidence type="ECO:0000256" key="4">
    <source>
        <dbReference type="ARBA" id="ARBA00022989"/>
    </source>
</evidence>
<feature type="transmembrane region" description="Helical" evidence="7">
    <location>
        <begin position="128"/>
        <end position="150"/>
    </location>
</feature>
<gene>
    <name evidence="9" type="ORF">LTR09_001551</name>
</gene>
<comment type="caution">
    <text evidence="9">The sequence shown here is derived from an EMBL/GenBank/DDBJ whole genome shotgun (WGS) entry which is preliminary data.</text>
</comment>
<dbReference type="AlphaFoldDB" id="A0AAJ0GGZ3"/>
<evidence type="ECO:0000259" key="8">
    <source>
        <dbReference type="PROSITE" id="PS50850"/>
    </source>
</evidence>
<sequence>MAAKWTDFPTPSANSYSQQEPNIHDSKDENDLHEELKLDDEKLATSRDTSGPASPAPSNDGDREDDRNIVEFTQDDETNPYNWSRKKKIYVVVTAMMLVLNSTMGSALPSGATGVTQEYFDVKNEELLVLPVSIYLIGYIVGPMVFAPLSESYGRKIVMICTFVMFTIFVMACAVAPTFASLVVFRTFAGIGASTPVSVIGGILADMYSSSRARGMAITAFMAATTWGPLLGPLISGYVSVSVGWRWVYWIELIFAGATWPFLLMMPETYPPVILQRRAKKLRKQTGNSKILARSELVEQELWALITTVLTRPLRMMFLEAIVSSTCLYLSLEYGIFYSESASIWLLGLADRPAVFFQAYDPIFSGTYGFTPGQVGLAFLPIGVGSMIAAGIYIWWDIYLDRARHKSTPPAWSQKEEFIRLPLACLGGPLIVVSLFWLGWTARPEIHWIVPVLSALPFGVGFLLIFMALINYVVDAYEIYAASAMGATSAARSVFGVILPFAARPLYARLGVDWACTLLGVLSALMCLIPFIFIRYGAKIRANSKFCQELKQKKADNEKKQQRLWERQRSRQALEDLEKGAEHVR</sequence>
<feature type="transmembrane region" description="Helical" evidence="7">
    <location>
        <begin position="217"/>
        <end position="241"/>
    </location>
</feature>
<keyword evidence="10" id="KW-1185">Reference proteome</keyword>